<evidence type="ECO:0000313" key="2">
    <source>
        <dbReference type="Proteomes" id="UP001321543"/>
    </source>
</evidence>
<dbReference type="EMBL" id="AP027728">
    <property type="protein sequence ID" value="BDZ38794.1"/>
    <property type="molecule type" value="Genomic_DNA"/>
</dbReference>
<sequence>MLPGRNNERFAVFTGPDIDAAMLEVEETSVPATTTLSAVAFAGPATRSEAATTIAAPVARSARKRVNLKPVTCIL</sequence>
<evidence type="ECO:0000313" key="1">
    <source>
        <dbReference type="EMBL" id="BDZ38794.1"/>
    </source>
</evidence>
<protein>
    <submittedName>
        <fullName evidence="1">Uncharacterized protein</fullName>
    </submittedName>
</protein>
<organism evidence="1 2">
    <name type="scientific">Microbacterium suwonense</name>
    <dbReference type="NCBI Taxonomy" id="683047"/>
    <lineage>
        <taxon>Bacteria</taxon>
        <taxon>Bacillati</taxon>
        <taxon>Actinomycetota</taxon>
        <taxon>Actinomycetes</taxon>
        <taxon>Micrococcales</taxon>
        <taxon>Microbacteriaceae</taxon>
        <taxon>Microbacterium</taxon>
    </lineage>
</organism>
<keyword evidence="2" id="KW-1185">Reference proteome</keyword>
<dbReference type="Proteomes" id="UP001321543">
    <property type="component" value="Chromosome"/>
</dbReference>
<name>A0ABN6X271_9MICO</name>
<reference evidence="2" key="1">
    <citation type="journal article" date="2019" name="Int. J. Syst. Evol. Microbiol.">
        <title>The Global Catalogue of Microorganisms (GCM) 10K type strain sequencing project: providing services to taxonomists for standard genome sequencing and annotation.</title>
        <authorList>
            <consortium name="The Broad Institute Genomics Platform"/>
            <consortium name="The Broad Institute Genome Sequencing Center for Infectious Disease"/>
            <person name="Wu L."/>
            <person name="Ma J."/>
        </authorList>
    </citation>
    <scope>NUCLEOTIDE SEQUENCE [LARGE SCALE GENOMIC DNA]</scope>
    <source>
        <strain evidence="2">NBRC 106310</strain>
    </source>
</reference>
<accession>A0ABN6X271</accession>
<gene>
    <name evidence="1" type="ORF">GCM10025863_14080</name>
</gene>
<proteinExistence type="predicted"/>